<dbReference type="PROSITE" id="PS00710">
    <property type="entry name" value="PGM_PMM"/>
    <property type="match status" value="1"/>
</dbReference>
<gene>
    <name evidence="8 15" type="primary">glmM</name>
    <name evidence="15" type="ORF">Ppb6_04337</name>
</gene>
<evidence type="ECO:0000313" key="15">
    <source>
        <dbReference type="EMBL" id="OCQ50559.1"/>
    </source>
</evidence>
<comment type="catalytic activity">
    <reaction evidence="8 10">
        <text>alpha-D-glucosamine 1-phosphate = D-glucosamine 6-phosphate</text>
        <dbReference type="Rhea" id="RHEA:23424"/>
        <dbReference type="ChEBI" id="CHEBI:58516"/>
        <dbReference type="ChEBI" id="CHEBI:58725"/>
        <dbReference type="EC" id="5.4.2.10"/>
    </reaction>
</comment>
<evidence type="ECO:0000259" key="12">
    <source>
        <dbReference type="Pfam" id="PF02878"/>
    </source>
</evidence>
<name>A0A1C0TY26_9GAMM</name>
<evidence type="ECO:0000256" key="10">
    <source>
        <dbReference type="RuleBase" id="RU004327"/>
    </source>
</evidence>
<dbReference type="RefSeq" id="WP_065824796.1">
    <property type="nucleotide sequence ID" value="NZ_CAWMQZ010000202.1"/>
</dbReference>
<dbReference type="InterPro" id="IPR050060">
    <property type="entry name" value="Phosphoglucosamine_mutase"/>
</dbReference>
<evidence type="ECO:0000256" key="3">
    <source>
        <dbReference type="ARBA" id="ARBA00022723"/>
    </source>
</evidence>
<dbReference type="STRING" id="286156.Ppb6_04337"/>
<dbReference type="Proteomes" id="UP000093476">
    <property type="component" value="Unassembled WGS sequence"/>
</dbReference>
<dbReference type="InterPro" id="IPR005845">
    <property type="entry name" value="A-D-PHexomutase_a/b/a-II"/>
</dbReference>
<comment type="function">
    <text evidence="8 10">Catalyzes the conversion of glucosamine-6-phosphate to glucosamine-1-phosphate.</text>
</comment>
<keyword evidence="2 8" id="KW-0597">Phosphoprotein</keyword>
<dbReference type="CDD" id="cd05802">
    <property type="entry name" value="GlmM"/>
    <property type="match status" value="1"/>
</dbReference>
<dbReference type="FunFam" id="3.40.120.10:FF:000002">
    <property type="entry name" value="Phosphoglucosamine mutase"/>
    <property type="match status" value="1"/>
</dbReference>
<organism evidence="15 16">
    <name type="scientific">Photorhabdus australis subsp. thailandensis</name>
    <dbReference type="NCBI Taxonomy" id="2805096"/>
    <lineage>
        <taxon>Bacteria</taxon>
        <taxon>Pseudomonadati</taxon>
        <taxon>Pseudomonadota</taxon>
        <taxon>Gammaproteobacteria</taxon>
        <taxon>Enterobacterales</taxon>
        <taxon>Morganellaceae</taxon>
        <taxon>Photorhabdus</taxon>
    </lineage>
</organism>
<comment type="similarity">
    <text evidence="1 8 9">Belongs to the phosphohexose mutase family.</text>
</comment>
<evidence type="ECO:0000256" key="6">
    <source>
        <dbReference type="ARBA" id="ARBA00066330"/>
    </source>
</evidence>
<evidence type="ECO:0000256" key="9">
    <source>
        <dbReference type="RuleBase" id="RU004326"/>
    </source>
</evidence>
<comment type="cofactor">
    <cofactor evidence="8">
        <name>Mg(2+)</name>
        <dbReference type="ChEBI" id="CHEBI:18420"/>
    </cofactor>
    <text evidence="8">Binds 1 Mg(2+) ion per subunit.</text>
</comment>
<dbReference type="InterPro" id="IPR005843">
    <property type="entry name" value="A-D-PHexomutase_C"/>
</dbReference>
<dbReference type="InterPro" id="IPR005844">
    <property type="entry name" value="A-D-PHexomutase_a/b/a-I"/>
</dbReference>
<dbReference type="PRINTS" id="PR00509">
    <property type="entry name" value="PGMPMM"/>
</dbReference>
<sequence>MSNRKYFGTDGIRGKVGDSPITPDFVLKLGWAAGKVLARHGSRKIIIGKDTRISGYMLESSLEAGLAAAGLSASFTGPMPTPAVAYLTRTFRAEAGIVISASHNPYYDNGIKFFSIDGTKLPDDVEEAIEAEMEKPLTCVESAELGRANRIVDAAGRYIEFCKGTFPSEQSLNGLKIVLDCANGATYHIAPNVLRELGANVVTIGCEPNGININEKCGATDVRLLQQRVVEEKADVGLAFDGDGDRVIMVDHLGQKVDGDQILYIIAREALRQGQLRGGVVGTLMSNMGLELALKQLGIPFLRAKVGDRYVLEKLQEEGWRLGAENSGHVILLDKTTTGDGIVAGLQVLSAMVRNHMSLHDLSSGMKLLPQVLVNVRFSGSHDPLQSENVINVTKSVEAELNGCGRVLLRKSGTEPLIRVMVEGEDNELVTALAHRIADAVKHAG</sequence>
<feature type="modified residue" description="Phosphoserine" evidence="8">
    <location>
        <position position="102"/>
    </location>
</feature>
<evidence type="ECO:0000259" key="13">
    <source>
        <dbReference type="Pfam" id="PF02879"/>
    </source>
</evidence>
<evidence type="ECO:0000313" key="16">
    <source>
        <dbReference type="Proteomes" id="UP000093476"/>
    </source>
</evidence>
<evidence type="ECO:0000256" key="4">
    <source>
        <dbReference type="ARBA" id="ARBA00022842"/>
    </source>
</evidence>
<dbReference type="PATRIC" id="fig|286156.4.peg.4970"/>
<dbReference type="GO" id="GO:0005975">
    <property type="term" value="P:carbohydrate metabolic process"/>
    <property type="evidence" value="ECO:0007669"/>
    <property type="project" value="InterPro"/>
</dbReference>
<dbReference type="Pfam" id="PF02878">
    <property type="entry name" value="PGM_PMM_I"/>
    <property type="match status" value="1"/>
</dbReference>
<dbReference type="GO" id="GO:0008966">
    <property type="term" value="F:phosphoglucosamine mutase activity"/>
    <property type="evidence" value="ECO:0007669"/>
    <property type="project" value="UniProtKB-UniRule"/>
</dbReference>
<feature type="binding site" evidence="8">
    <location>
        <position position="241"/>
    </location>
    <ligand>
        <name>Mg(2+)</name>
        <dbReference type="ChEBI" id="CHEBI:18420"/>
    </ligand>
</feature>
<dbReference type="AlphaFoldDB" id="A0A1C0TY26"/>
<keyword evidence="4 8" id="KW-0460">Magnesium</keyword>
<dbReference type="SUPFAM" id="SSF55957">
    <property type="entry name" value="Phosphoglucomutase, C-terminal domain"/>
    <property type="match status" value="1"/>
</dbReference>
<dbReference type="Pfam" id="PF02879">
    <property type="entry name" value="PGM_PMM_II"/>
    <property type="match status" value="1"/>
</dbReference>
<dbReference type="InterPro" id="IPR016066">
    <property type="entry name" value="A-D-PHexomutase_CS"/>
</dbReference>
<dbReference type="SUPFAM" id="SSF53738">
    <property type="entry name" value="Phosphoglucomutase, first 3 domains"/>
    <property type="match status" value="3"/>
</dbReference>
<dbReference type="GO" id="GO:0009252">
    <property type="term" value="P:peptidoglycan biosynthetic process"/>
    <property type="evidence" value="ECO:0007669"/>
    <property type="project" value="TreeGrafter"/>
</dbReference>
<dbReference type="NCBIfam" id="TIGR01455">
    <property type="entry name" value="glmM"/>
    <property type="match status" value="1"/>
</dbReference>
<dbReference type="NCBIfam" id="NF008139">
    <property type="entry name" value="PRK10887.1"/>
    <property type="match status" value="1"/>
</dbReference>
<evidence type="ECO:0000256" key="1">
    <source>
        <dbReference type="ARBA" id="ARBA00010231"/>
    </source>
</evidence>
<feature type="domain" description="Alpha-D-phosphohexomutase C-terminal" evidence="11">
    <location>
        <begin position="373"/>
        <end position="440"/>
    </location>
</feature>
<feature type="binding site" description="via phosphate group" evidence="8">
    <location>
        <position position="102"/>
    </location>
    <ligand>
        <name>Mg(2+)</name>
        <dbReference type="ChEBI" id="CHEBI:18420"/>
    </ligand>
</feature>
<dbReference type="Pfam" id="PF02880">
    <property type="entry name" value="PGM_PMM_III"/>
    <property type="match status" value="1"/>
</dbReference>
<dbReference type="InterPro" id="IPR005846">
    <property type="entry name" value="A-D-PHexomutase_a/b/a-III"/>
</dbReference>
<comment type="PTM">
    <text evidence="8">Activated by phosphorylation.</text>
</comment>
<evidence type="ECO:0000256" key="8">
    <source>
        <dbReference type="HAMAP-Rule" id="MF_01554"/>
    </source>
</evidence>
<dbReference type="InterPro" id="IPR006352">
    <property type="entry name" value="GlmM_bact"/>
</dbReference>
<dbReference type="PANTHER" id="PTHR42946">
    <property type="entry name" value="PHOSPHOHEXOSE MUTASE"/>
    <property type="match status" value="1"/>
</dbReference>
<dbReference type="GO" id="GO:0004615">
    <property type="term" value="F:phosphomannomutase activity"/>
    <property type="evidence" value="ECO:0007669"/>
    <property type="project" value="TreeGrafter"/>
</dbReference>
<dbReference type="FunFam" id="3.40.120.10:FF:000001">
    <property type="entry name" value="Phosphoglucosamine mutase"/>
    <property type="match status" value="1"/>
</dbReference>
<feature type="domain" description="Alpha-D-phosphohexomutase alpha/beta/alpha" evidence="12">
    <location>
        <begin position="4"/>
        <end position="135"/>
    </location>
</feature>
<dbReference type="EC" id="5.4.2.10" evidence="6 8"/>
<dbReference type="GO" id="GO:0006048">
    <property type="term" value="P:UDP-N-acetylglucosamine biosynthetic process"/>
    <property type="evidence" value="ECO:0007669"/>
    <property type="project" value="TreeGrafter"/>
</dbReference>
<evidence type="ECO:0000259" key="11">
    <source>
        <dbReference type="Pfam" id="PF00408"/>
    </source>
</evidence>
<dbReference type="InterPro" id="IPR036900">
    <property type="entry name" value="A-D-PHexomutase_C_sf"/>
</dbReference>
<keyword evidence="16" id="KW-1185">Reference proteome</keyword>
<dbReference type="Gene3D" id="3.40.120.10">
    <property type="entry name" value="Alpha-D-Glucose-1,6-Bisphosphate, subunit A, domain 3"/>
    <property type="match status" value="3"/>
</dbReference>
<dbReference type="PANTHER" id="PTHR42946:SF1">
    <property type="entry name" value="PHOSPHOGLUCOMUTASE (ALPHA-D-GLUCOSE-1,6-BISPHOSPHATE-DEPENDENT)"/>
    <property type="match status" value="1"/>
</dbReference>
<dbReference type="FunFam" id="3.30.310.50:FF:000001">
    <property type="entry name" value="Phosphoglucosamine mutase"/>
    <property type="match status" value="1"/>
</dbReference>
<proteinExistence type="inferred from homology"/>
<accession>A0A1C0TY26</accession>
<comment type="caution">
    <text evidence="15">The sequence shown here is derived from an EMBL/GenBank/DDBJ whole genome shotgun (WGS) entry which is preliminary data.</text>
</comment>
<keyword evidence="5 8" id="KW-0413">Isomerase</keyword>
<dbReference type="HAMAP" id="MF_01554_B">
    <property type="entry name" value="GlmM_B"/>
    <property type="match status" value="1"/>
</dbReference>
<dbReference type="EMBL" id="LOMY01000202">
    <property type="protein sequence ID" value="OCQ50559.1"/>
    <property type="molecule type" value="Genomic_DNA"/>
</dbReference>
<keyword evidence="3 8" id="KW-0479">Metal-binding</keyword>
<evidence type="ECO:0000256" key="7">
    <source>
        <dbReference type="ARBA" id="ARBA00068193"/>
    </source>
</evidence>
<dbReference type="InterPro" id="IPR016055">
    <property type="entry name" value="A-D-PHexomutase_a/b/a-I/II/III"/>
</dbReference>
<dbReference type="GO" id="GO:0000287">
    <property type="term" value="F:magnesium ion binding"/>
    <property type="evidence" value="ECO:0007669"/>
    <property type="project" value="UniProtKB-UniRule"/>
</dbReference>
<reference evidence="15 16" key="1">
    <citation type="submission" date="2015-12" db="EMBL/GenBank/DDBJ databases">
        <title>Genome comparisons provide insights into the role of secondary metabolites in the pathogenic phase of the Photorhabdus life cycle.</title>
        <authorList>
            <person name="Tobias N.J."/>
            <person name="Mishra B."/>
            <person name="Gupta D.K."/>
            <person name="Thines M."/>
            <person name="Stinear T.P."/>
            <person name="Bode H.B."/>
        </authorList>
    </citation>
    <scope>NUCLEOTIDE SEQUENCE [LARGE SCALE GENOMIC DNA]</scope>
    <source>
        <strain evidence="15 16">PB68.1</strain>
    </source>
</reference>
<evidence type="ECO:0000259" key="14">
    <source>
        <dbReference type="Pfam" id="PF02880"/>
    </source>
</evidence>
<protein>
    <recommendedName>
        <fullName evidence="7 8">Phosphoglucosamine mutase</fullName>
        <ecNumber evidence="6 8">5.4.2.10</ecNumber>
    </recommendedName>
</protein>
<feature type="domain" description="Alpha-D-phosphohexomutase alpha/beta/alpha" evidence="13">
    <location>
        <begin position="157"/>
        <end position="254"/>
    </location>
</feature>
<feature type="domain" description="Alpha-D-phosphohexomutase alpha/beta/alpha" evidence="14">
    <location>
        <begin position="258"/>
        <end position="363"/>
    </location>
</feature>
<feature type="binding site" evidence="8">
    <location>
        <position position="245"/>
    </location>
    <ligand>
        <name>Mg(2+)</name>
        <dbReference type="ChEBI" id="CHEBI:18420"/>
    </ligand>
</feature>
<evidence type="ECO:0000256" key="5">
    <source>
        <dbReference type="ARBA" id="ARBA00023235"/>
    </source>
</evidence>
<dbReference type="Gene3D" id="3.30.310.50">
    <property type="entry name" value="Alpha-D-phosphohexomutase, C-terminal domain"/>
    <property type="match status" value="1"/>
</dbReference>
<feature type="binding site" evidence="8">
    <location>
        <position position="243"/>
    </location>
    <ligand>
        <name>Mg(2+)</name>
        <dbReference type="ChEBI" id="CHEBI:18420"/>
    </ligand>
</feature>
<dbReference type="Pfam" id="PF00408">
    <property type="entry name" value="PGM_PMM_IV"/>
    <property type="match status" value="1"/>
</dbReference>
<dbReference type="GO" id="GO:0005829">
    <property type="term" value="C:cytosol"/>
    <property type="evidence" value="ECO:0007669"/>
    <property type="project" value="TreeGrafter"/>
</dbReference>
<evidence type="ECO:0000256" key="2">
    <source>
        <dbReference type="ARBA" id="ARBA00022553"/>
    </source>
</evidence>
<feature type="active site" description="Phosphoserine intermediate" evidence="8">
    <location>
        <position position="102"/>
    </location>
</feature>
<dbReference type="InterPro" id="IPR005841">
    <property type="entry name" value="Alpha-D-phosphohexomutase_SF"/>
</dbReference>